<gene>
    <name evidence="3" type="ORF">J3R30DRAFT_3390626</name>
</gene>
<dbReference type="PANTHER" id="PTHR24096">
    <property type="entry name" value="LONG-CHAIN-FATTY-ACID--COA LIGASE"/>
    <property type="match status" value="1"/>
</dbReference>
<dbReference type="InterPro" id="IPR020845">
    <property type="entry name" value="AMP-binding_CS"/>
</dbReference>
<keyword evidence="4" id="KW-1185">Reference proteome</keyword>
<evidence type="ECO:0000313" key="3">
    <source>
        <dbReference type="EMBL" id="KAJ4466291.1"/>
    </source>
</evidence>
<feature type="domain" description="AMP-dependent synthetase/ligase" evidence="1">
    <location>
        <begin position="54"/>
        <end position="424"/>
    </location>
</feature>
<dbReference type="AlphaFoldDB" id="A0A9W8ZTX9"/>
<dbReference type="Gene3D" id="3.30.300.30">
    <property type="match status" value="1"/>
</dbReference>
<dbReference type="OrthoDB" id="6509636at2759"/>
<comment type="caution">
    <text evidence="3">The sequence shown here is derived from an EMBL/GenBank/DDBJ whole genome shotgun (WGS) entry which is preliminary data.</text>
</comment>
<dbReference type="Pfam" id="PF00501">
    <property type="entry name" value="AMP-binding"/>
    <property type="match status" value="1"/>
</dbReference>
<organism evidence="3 4">
    <name type="scientific">Lentinula aciculospora</name>
    <dbReference type="NCBI Taxonomy" id="153920"/>
    <lineage>
        <taxon>Eukaryota</taxon>
        <taxon>Fungi</taxon>
        <taxon>Dikarya</taxon>
        <taxon>Basidiomycota</taxon>
        <taxon>Agaricomycotina</taxon>
        <taxon>Agaricomycetes</taxon>
        <taxon>Agaricomycetidae</taxon>
        <taxon>Agaricales</taxon>
        <taxon>Marasmiineae</taxon>
        <taxon>Omphalotaceae</taxon>
        <taxon>Lentinula</taxon>
    </lineage>
</organism>
<dbReference type="EMBL" id="JAOTPV010000055">
    <property type="protein sequence ID" value="KAJ4466291.1"/>
    <property type="molecule type" value="Genomic_DNA"/>
</dbReference>
<dbReference type="PANTHER" id="PTHR24096:SF422">
    <property type="entry name" value="BCDNA.GH02901"/>
    <property type="match status" value="1"/>
</dbReference>
<dbReference type="InterPro" id="IPR000873">
    <property type="entry name" value="AMP-dep_synth/lig_dom"/>
</dbReference>
<dbReference type="Pfam" id="PF13193">
    <property type="entry name" value="AMP-binding_C"/>
    <property type="match status" value="1"/>
</dbReference>
<dbReference type="Proteomes" id="UP001150266">
    <property type="component" value="Unassembled WGS sequence"/>
</dbReference>
<name>A0A9W8ZTX9_9AGAR</name>
<evidence type="ECO:0000259" key="2">
    <source>
        <dbReference type="Pfam" id="PF13193"/>
    </source>
</evidence>
<evidence type="ECO:0000259" key="1">
    <source>
        <dbReference type="Pfam" id="PF00501"/>
    </source>
</evidence>
<dbReference type="PROSITE" id="PS00455">
    <property type="entry name" value="AMP_BINDING"/>
    <property type="match status" value="1"/>
</dbReference>
<sequence length="582" mass="63708">MSIIQSFGAPLPTHMPDYLTIPQFILDKSPIEFLNRTSEDTARFYAAGTTCMMIEEETGQHITLPQMKERANALARGLKSRYGLRENDIASIFSPNHIDYAICVWATHRLGGIISPMSSTLTTSELEYQLKLIHCNMMFVHSSCLTVALEAITKIGGVGLTVVVIDSPINSKLMTVDNLVDIGLKMPPYKDLSLVPGEARKKIAFLCFSSGTTGLPKAVMISHFNVICNIIQAATFNHLYDSSIKWEEQRFRAGDVSSLVLPLYHIYGLVMNLHYVLFAGMNLVISGKFDFTKMLKSIKDYRISHLWIVPPQAVLFCKHAAVKSADLSSIRCCLVGAAPVTADLSRQLLAVLPGIHFGQGYGMTESSPTITMFPLSQKVGTLGSAGHFVSGTMAKIVTADGKLAAYGEAGELFVKGGQVSLGYYNNLQETQDTFIDGWLKTGDVAIVHSNGDVFVIDRIKELIKVKGLQVAPAELEGHLLVHPDIADAAVIGVPDEYTGQLPRAYVVLQPEQASAIKHDPRCAEEIRTRIFEHVSTALAKHKWLKGGIVFVDAIPKSSSGKILHRLLNDELVITVGKIETKL</sequence>
<reference evidence="3" key="1">
    <citation type="submission" date="2022-08" db="EMBL/GenBank/DDBJ databases">
        <title>A Global Phylogenomic Analysis of the Shiitake Genus Lentinula.</title>
        <authorList>
            <consortium name="DOE Joint Genome Institute"/>
            <person name="Sierra-Patev S."/>
            <person name="Min B."/>
            <person name="Naranjo-Ortiz M."/>
            <person name="Looney B."/>
            <person name="Konkel Z."/>
            <person name="Slot J.C."/>
            <person name="Sakamoto Y."/>
            <person name="Steenwyk J.L."/>
            <person name="Rokas A."/>
            <person name="Carro J."/>
            <person name="Camarero S."/>
            <person name="Ferreira P."/>
            <person name="Molpeceres G."/>
            <person name="Ruiz-Duenas F.J."/>
            <person name="Serrano A."/>
            <person name="Henrissat B."/>
            <person name="Drula E."/>
            <person name="Hughes K.W."/>
            <person name="Mata J.L."/>
            <person name="Ishikawa N.K."/>
            <person name="Vargas-Isla R."/>
            <person name="Ushijima S."/>
            <person name="Smith C.A."/>
            <person name="Ahrendt S."/>
            <person name="Andreopoulos W."/>
            <person name="He G."/>
            <person name="Labutti K."/>
            <person name="Lipzen A."/>
            <person name="Ng V."/>
            <person name="Riley R."/>
            <person name="Sandor L."/>
            <person name="Barry K."/>
            <person name="Martinez A.T."/>
            <person name="Xiao Y."/>
            <person name="Gibbons J.G."/>
            <person name="Terashima K."/>
            <person name="Grigoriev I.V."/>
            <person name="Hibbett D.S."/>
        </authorList>
    </citation>
    <scope>NUCLEOTIDE SEQUENCE</scope>
    <source>
        <strain evidence="3">JLM2183</strain>
    </source>
</reference>
<evidence type="ECO:0000313" key="4">
    <source>
        <dbReference type="Proteomes" id="UP001150266"/>
    </source>
</evidence>
<accession>A0A9W8ZTX9</accession>
<dbReference type="SUPFAM" id="SSF56801">
    <property type="entry name" value="Acetyl-CoA synthetase-like"/>
    <property type="match status" value="1"/>
</dbReference>
<dbReference type="InterPro" id="IPR025110">
    <property type="entry name" value="AMP-bd_C"/>
</dbReference>
<protein>
    <submittedName>
        <fullName evidence="3">Phenylacetyl-CoA ligase</fullName>
    </submittedName>
</protein>
<feature type="domain" description="AMP-binding enzyme C-terminal" evidence="2">
    <location>
        <begin position="474"/>
        <end position="561"/>
    </location>
</feature>
<dbReference type="InterPro" id="IPR042099">
    <property type="entry name" value="ANL_N_sf"/>
</dbReference>
<dbReference type="InterPro" id="IPR045851">
    <property type="entry name" value="AMP-bd_C_sf"/>
</dbReference>
<dbReference type="Gene3D" id="3.40.50.12780">
    <property type="entry name" value="N-terminal domain of ligase-like"/>
    <property type="match status" value="1"/>
</dbReference>
<dbReference type="GO" id="GO:0016405">
    <property type="term" value="F:CoA-ligase activity"/>
    <property type="evidence" value="ECO:0007669"/>
    <property type="project" value="TreeGrafter"/>
</dbReference>
<proteinExistence type="predicted"/>
<keyword evidence="3" id="KW-0436">Ligase</keyword>